<dbReference type="Pfam" id="PF13462">
    <property type="entry name" value="Thioredoxin_4"/>
    <property type="match status" value="1"/>
</dbReference>
<dbReference type="EMBL" id="CP008944">
    <property type="protein sequence ID" value="AIG64619.1"/>
    <property type="molecule type" value="Genomic_DNA"/>
</dbReference>
<dbReference type="CDD" id="cd02972">
    <property type="entry name" value="DsbA_family"/>
    <property type="match status" value="1"/>
</dbReference>
<organism evidence="3 4">
    <name type="scientific">Corynebacterium atypicum</name>
    <dbReference type="NCBI Taxonomy" id="191610"/>
    <lineage>
        <taxon>Bacteria</taxon>
        <taxon>Bacillati</taxon>
        <taxon>Actinomycetota</taxon>
        <taxon>Actinomycetes</taxon>
        <taxon>Mycobacteriales</taxon>
        <taxon>Corynebacteriaceae</taxon>
        <taxon>Corynebacterium</taxon>
    </lineage>
</organism>
<keyword evidence="4" id="KW-1185">Reference proteome</keyword>
<sequence>MSSTVKSPNQQSNGFVWAVVAIIVAAVAVIGYIIYVNRDTGEVEVNPVPTAMSQTVEDDAFKLVADDDGKRDEATPQVELYEDYLCPHCAELAKADEEELRAAIEAGDIDLKVRTMTFMDRGRADGQSHHFAAAAYAVAEAGDAHLYWNFRQYLMEHQRDVYQKWGDKELANLARSLDAPDSVVDKIAEGAYLDKAREHSEANEARLRDTDEGVSSPRIFVNGKEVPLKADWVTQAKRGA</sequence>
<accession>A0ABM5QP93</accession>
<evidence type="ECO:0000313" key="4">
    <source>
        <dbReference type="Proteomes" id="UP000028504"/>
    </source>
</evidence>
<gene>
    <name evidence="3" type="ORF">CATYP_08585</name>
</gene>
<feature type="transmembrane region" description="Helical" evidence="1">
    <location>
        <begin position="15"/>
        <end position="35"/>
    </location>
</feature>
<evidence type="ECO:0000313" key="3">
    <source>
        <dbReference type="EMBL" id="AIG64619.1"/>
    </source>
</evidence>
<dbReference type="Proteomes" id="UP000028504">
    <property type="component" value="Chromosome"/>
</dbReference>
<keyword evidence="1" id="KW-0472">Membrane</keyword>
<reference evidence="3 4" key="1">
    <citation type="submission" date="2014-07" db="EMBL/GenBank/DDBJ databases">
        <title>Complete genome sequence of Corynebacterium atypicum DSM 44849: identifiction of the mycolic acid biosynthesis genes.</title>
        <authorList>
            <person name="Tippelt A."/>
            <person name="Mollmann S."/>
            <person name="Albersmeier A."/>
            <person name="Jaenicke S."/>
            <person name="Ruckert C."/>
            <person name="Tauch A."/>
        </authorList>
    </citation>
    <scope>NUCLEOTIDE SEQUENCE [LARGE SCALE GENOMIC DNA]</scope>
    <source>
        <strain evidence="3 4">R2070</strain>
    </source>
</reference>
<evidence type="ECO:0000259" key="2">
    <source>
        <dbReference type="Pfam" id="PF13462"/>
    </source>
</evidence>
<feature type="domain" description="Thioredoxin-like fold" evidence="2">
    <location>
        <begin position="73"/>
        <end position="226"/>
    </location>
</feature>
<dbReference type="RefSeq" id="WP_038606527.1">
    <property type="nucleotide sequence ID" value="NZ_CP008944.1"/>
</dbReference>
<proteinExistence type="predicted"/>
<dbReference type="Gene3D" id="3.40.30.10">
    <property type="entry name" value="Glutaredoxin"/>
    <property type="match status" value="1"/>
</dbReference>
<protein>
    <recommendedName>
        <fullName evidence="2">Thioredoxin-like fold domain-containing protein</fullName>
    </recommendedName>
</protein>
<keyword evidence="1" id="KW-0812">Transmembrane</keyword>
<keyword evidence="1" id="KW-1133">Transmembrane helix</keyword>
<dbReference type="InterPro" id="IPR012336">
    <property type="entry name" value="Thioredoxin-like_fold"/>
</dbReference>
<name>A0ABM5QP93_9CORY</name>
<evidence type="ECO:0000256" key="1">
    <source>
        <dbReference type="SAM" id="Phobius"/>
    </source>
</evidence>
<dbReference type="InterPro" id="IPR036249">
    <property type="entry name" value="Thioredoxin-like_sf"/>
</dbReference>
<dbReference type="SUPFAM" id="SSF52833">
    <property type="entry name" value="Thioredoxin-like"/>
    <property type="match status" value="1"/>
</dbReference>